<evidence type="ECO:0000256" key="3">
    <source>
        <dbReference type="ARBA" id="ARBA00022827"/>
    </source>
</evidence>
<dbReference type="InterPro" id="IPR036188">
    <property type="entry name" value="FAD/NAD-bd_sf"/>
</dbReference>
<gene>
    <name evidence="6" type="ORF">CALCODRAFT_426533</name>
</gene>
<evidence type="ECO:0000256" key="4">
    <source>
        <dbReference type="ARBA" id="ARBA00023002"/>
    </source>
</evidence>
<keyword evidence="4" id="KW-0560">Oxidoreductase</keyword>
<dbReference type="PANTHER" id="PTHR43004">
    <property type="entry name" value="TRK SYSTEM POTASSIUM UPTAKE PROTEIN"/>
    <property type="match status" value="1"/>
</dbReference>
<reference evidence="6 7" key="1">
    <citation type="journal article" date="2016" name="Mol. Biol. Evol.">
        <title>Comparative Genomics of Early-Diverging Mushroom-Forming Fungi Provides Insights into the Origins of Lignocellulose Decay Capabilities.</title>
        <authorList>
            <person name="Nagy L.G."/>
            <person name="Riley R."/>
            <person name="Tritt A."/>
            <person name="Adam C."/>
            <person name="Daum C."/>
            <person name="Floudas D."/>
            <person name="Sun H."/>
            <person name="Yadav J.S."/>
            <person name="Pangilinan J."/>
            <person name="Larsson K.H."/>
            <person name="Matsuura K."/>
            <person name="Barry K."/>
            <person name="Labutti K."/>
            <person name="Kuo R."/>
            <person name="Ohm R.A."/>
            <person name="Bhattacharya S.S."/>
            <person name="Shirouzu T."/>
            <person name="Yoshinaga Y."/>
            <person name="Martin F.M."/>
            <person name="Grigoriev I.V."/>
            <person name="Hibbett D.S."/>
        </authorList>
    </citation>
    <scope>NUCLEOTIDE SEQUENCE [LARGE SCALE GENOMIC DNA]</scope>
    <source>
        <strain evidence="6 7">HHB12733</strain>
    </source>
</reference>
<feature type="domain" description="FAD-binding" evidence="5">
    <location>
        <begin position="330"/>
        <end position="399"/>
    </location>
</feature>
<evidence type="ECO:0000313" key="6">
    <source>
        <dbReference type="EMBL" id="KZT62131.1"/>
    </source>
</evidence>
<dbReference type="PRINTS" id="PR00420">
    <property type="entry name" value="RNGMNOXGNASE"/>
</dbReference>
<accession>A0A165JQ81</accession>
<dbReference type="STRING" id="1353952.A0A165JQ81"/>
<keyword evidence="2" id="KW-0285">Flavoprotein</keyword>
<organism evidence="6 7">
    <name type="scientific">Calocera cornea HHB12733</name>
    <dbReference type="NCBI Taxonomy" id="1353952"/>
    <lineage>
        <taxon>Eukaryota</taxon>
        <taxon>Fungi</taxon>
        <taxon>Dikarya</taxon>
        <taxon>Basidiomycota</taxon>
        <taxon>Agaricomycotina</taxon>
        <taxon>Dacrymycetes</taxon>
        <taxon>Dacrymycetales</taxon>
        <taxon>Dacrymycetaceae</taxon>
        <taxon>Calocera</taxon>
    </lineage>
</organism>
<name>A0A165JQ81_9BASI</name>
<keyword evidence="7" id="KW-1185">Reference proteome</keyword>
<keyword evidence="3" id="KW-0274">FAD</keyword>
<dbReference type="InterPro" id="IPR050641">
    <property type="entry name" value="RIFMO-like"/>
</dbReference>
<proteinExistence type="predicted"/>
<comment type="cofactor">
    <cofactor evidence="1">
        <name>FAD</name>
        <dbReference type="ChEBI" id="CHEBI:57692"/>
    </cofactor>
</comment>
<dbReference type="AlphaFoldDB" id="A0A165JQ81"/>
<dbReference type="GO" id="GO:0016709">
    <property type="term" value="F:oxidoreductase activity, acting on paired donors, with incorporation or reduction of molecular oxygen, NAD(P)H as one donor, and incorporation of one atom of oxygen"/>
    <property type="evidence" value="ECO:0007669"/>
    <property type="project" value="UniProtKB-ARBA"/>
</dbReference>
<evidence type="ECO:0000313" key="7">
    <source>
        <dbReference type="Proteomes" id="UP000076842"/>
    </source>
</evidence>
<dbReference type="Gene3D" id="3.30.70.2450">
    <property type="match status" value="1"/>
</dbReference>
<sequence>MSLPAEVDVLVVGAGPAGLATACSLLAHGVRADRIAVADARVEHDRSYSRALVVHAKTLEMMERIGCADAVVAAGQEEHSIAFNSLASGRLITYDTSPLKGKTKYPFVCVIAQSETERVLYSRLQVLLGGGDVHWGMKAVSVRETADGWKVVGFDGGEEVRARYVVGADGPHSVVRQAAGIAYPDPFDKTGRATSMPADLDHPSKADEVFCLADVRVDFPPVDPTATGRKPSQPLPREGVNAYLSPHGPSLWIPFGQGTFRIVGQIMDGEAPAAPSKEYVQHMLDTRYPSPAPTITELVWSSRFYVKFRLAAKYWEEHVPGTPVQAVGAKGGLLIVGDAAHVHSPMGGQGMNLGIRDSIYLGEALAHCLSPSLSAPDARALLQRWSDDRHAAGKRVIDLAGGITFFAANATGMVEWARDWVLWLVGCVPGMRRMAVWMLSGLGEKSATY</sequence>
<dbReference type="InterPro" id="IPR002938">
    <property type="entry name" value="FAD-bd"/>
</dbReference>
<feature type="domain" description="FAD-binding" evidence="5">
    <location>
        <begin position="6"/>
        <end position="202"/>
    </location>
</feature>
<dbReference type="SUPFAM" id="SSF51905">
    <property type="entry name" value="FAD/NAD(P)-binding domain"/>
    <property type="match status" value="1"/>
</dbReference>
<evidence type="ECO:0000259" key="5">
    <source>
        <dbReference type="Pfam" id="PF01494"/>
    </source>
</evidence>
<evidence type="ECO:0000256" key="1">
    <source>
        <dbReference type="ARBA" id="ARBA00001974"/>
    </source>
</evidence>
<dbReference type="GO" id="GO:0071949">
    <property type="term" value="F:FAD binding"/>
    <property type="evidence" value="ECO:0007669"/>
    <property type="project" value="InterPro"/>
</dbReference>
<dbReference type="Pfam" id="PF01494">
    <property type="entry name" value="FAD_binding_3"/>
    <property type="match status" value="2"/>
</dbReference>
<protein>
    <submittedName>
        <fullName evidence="6">FAD/NAD(P)-binding domain-containing protein</fullName>
    </submittedName>
</protein>
<dbReference type="Gene3D" id="3.50.50.60">
    <property type="entry name" value="FAD/NAD(P)-binding domain"/>
    <property type="match status" value="1"/>
</dbReference>
<dbReference type="Proteomes" id="UP000076842">
    <property type="component" value="Unassembled WGS sequence"/>
</dbReference>
<evidence type="ECO:0000256" key="2">
    <source>
        <dbReference type="ARBA" id="ARBA00022630"/>
    </source>
</evidence>
<dbReference type="OrthoDB" id="10016252at2759"/>
<dbReference type="EMBL" id="KV423918">
    <property type="protein sequence ID" value="KZT62131.1"/>
    <property type="molecule type" value="Genomic_DNA"/>
</dbReference>
<dbReference type="PANTHER" id="PTHR43004:SF19">
    <property type="entry name" value="BINDING MONOOXYGENASE, PUTATIVE (JCVI)-RELATED"/>
    <property type="match status" value="1"/>
</dbReference>
<dbReference type="InParanoid" id="A0A165JQ81"/>